<dbReference type="InterPro" id="IPR038595">
    <property type="entry name" value="LOR_sf"/>
</dbReference>
<dbReference type="EMBL" id="LR134479">
    <property type="protein sequence ID" value="VEI24971.1"/>
    <property type="molecule type" value="Genomic_DNA"/>
</dbReference>
<evidence type="ECO:0000313" key="3">
    <source>
        <dbReference type="Proteomes" id="UP000282386"/>
    </source>
</evidence>
<sequence>MRTLHIQQQALKITDHYIIYDDLGRGVYQVDEEFRMMGKKITVLNLETGVSFMFTRQGGFTNEFYVAFSTGALVNIKKYFAFFQLKLDVDSNCAPPMQVRDRYLGREFNVRTEEAVVATINKKYFTIGDQYVVMVYDDRCQDIVVAILLAIDYILDRRKGSGESSSSS</sequence>
<evidence type="ECO:0000256" key="1">
    <source>
        <dbReference type="ARBA" id="ARBA00005437"/>
    </source>
</evidence>
<accession>A0A7Z9A6Y9</accession>
<dbReference type="InterPro" id="IPR007612">
    <property type="entry name" value="LOR"/>
</dbReference>
<dbReference type="Proteomes" id="UP000282386">
    <property type="component" value="Chromosome"/>
</dbReference>
<gene>
    <name evidence="2" type="ORF">NCTC10207_02347</name>
</gene>
<dbReference type="InterPro" id="IPR025659">
    <property type="entry name" value="Tubby-like_C"/>
</dbReference>
<reference evidence="2 3" key="1">
    <citation type="submission" date="2018-12" db="EMBL/GenBank/DDBJ databases">
        <authorList>
            <consortium name="Pathogen Informatics"/>
        </authorList>
    </citation>
    <scope>NUCLEOTIDE SEQUENCE [LARGE SCALE GENOMIC DNA]</scope>
    <source>
        <strain evidence="2 3">NCTC10207</strain>
    </source>
</reference>
<dbReference type="RefSeq" id="WP_006889080.1">
    <property type="nucleotide sequence ID" value="NZ_CAJPQC010000023.1"/>
</dbReference>
<comment type="similarity">
    <text evidence="1">Belongs to the LOR family.</text>
</comment>
<dbReference type="GeneID" id="32322330"/>
<protein>
    <submittedName>
        <fullName evidence="2">Uncharacterized protein</fullName>
    </submittedName>
</protein>
<dbReference type="Pfam" id="PF04525">
    <property type="entry name" value="LOR"/>
    <property type="match status" value="1"/>
</dbReference>
<dbReference type="Gene3D" id="2.40.160.200">
    <property type="entry name" value="LURP1-related"/>
    <property type="match status" value="1"/>
</dbReference>
<dbReference type="AlphaFoldDB" id="A0A7Z9A6Y9"/>
<organism evidence="2 3">
    <name type="scientific">Rothia aeria</name>
    <dbReference type="NCBI Taxonomy" id="172042"/>
    <lineage>
        <taxon>Bacteria</taxon>
        <taxon>Bacillati</taxon>
        <taxon>Actinomycetota</taxon>
        <taxon>Actinomycetes</taxon>
        <taxon>Micrococcales</taxon>
        <taxon>Micrococcaceae</taxon>
        <taxon>Rothia</taxon>
    </lineage>
</organism>
<name>A0A7Z9A6Y9_9MICC</name>
<proteinExistence type="inferred from homology"/>
<dbReference type="SUPFAM" id="SSF54518">
    <property type="entry name" value="Tubby C-terminal domain-like"/>
    <property type="match status" value="1"/>
</dbReference>
<evidence type="ECO:0000313" key="2">
    <source>
        <dbReference type="EMBL" id="VEI24971.1"/>
    </source>
</evidence>